<evidence type="ECO:0000313" key="9">
    <source>
        <dbReference type="Proteomes" id="UP001142489"/>
    </source>
</evidence>
<dbReference type="InterPro" id="IPR001254">
    <property type="entry name" value="Trypsin_dom"/>
</dbReference>
<protein>
    <recommendedName>
        <fullName evidence="7">Peptidase S1 domain-containing protein</fullName>
    </recommendedName>
</protein>
<organism evidence="8 9">
    <name type="scientific">Phrynocephalus forsythii</name>
    <dbReference type="NCBI Taxonomy" id="171643"/>
    <lineage>
        <taxon>Eukaryota</taxon>
        <taxon>Metazoa</taxon>
        <taxon>Chordata</taxon>
        <taxon>Craniata</taxon>
        <taxon>Vertebrata</taxon>
        <taxon>Euteleostomi</taxon>
        <taxon>Lepidosauria</taxon>
        <taxon>Squamata</taxon>
        <taxon>Bifurcata</taxon>
        <taxon>Unidentata</taxon>
        <taxon>Episquamata</taxon>
        <taxon>Toxicofera</taxon>
        <taxon>Iguania</taxon>
        <taxon>Acrodonta</taxon>
        <taxon>Agamidae</taxon>
        <taxon>Agaminae</taxon>
        <taxon>Phrynocephalus</taxon>
    </lineage>
</organism>
<comment type="similarity">
    <text evidence="1">Belongs to the peptidase S1 family. Snake venom subfamily.</text>
</comment>
<dbReference type="OrthoDB" id="9033376at2759"/>
<dbReference type="InterPro" id="IPR009003">
    <property type="entry name" value="Peptidase_S1_PA"/>
</dbReference>
<dbReference type="Pfam" id="PF00089">
    <property type="entry name" value="Trypsin"/>
    <property type="match status" value="1"/>
</dbReference>
<dbReference type="GO" id="GO:0006508">
    <property type="term" value="P:proteolysis"/>
    <property type="evidence" value="ECO:0007669"/>
    <property type="project" value="UniProtKB-KW"/>
</dbReference>
<evidence type="ECO:0000256" key="5">
    <source>
        <dbReference type="ARBA" id="ARBA00023157"/>
    </source>
</evidence>
<dbReference type="SMART" id="SM00020">
    <property type="entry name" value="Tryp_SPc"/>
    <property type="match status" value="1"/>
</dbReference>
<dbReference type="Proteomes" id="UP001142489">
    <property type="component" value="Unassembled WGS sequence"/>
</dbReference>
<sequence length="388" mass="43829">PYCRCMLPAEFKVVQTKSSAAKSRSCPPKRPPTLAGAPISAAPWRVLRSFPRVLSPSYPPLRGGVRRAQSRPPFREWRMRRRFLLPPASFWALLMLLSHPAAPGECGTRPLMGFGTKPRIIGGHDAQPGAWPWQVSLQVYRFGVGYHHVCGGSLINNNTVLTAAHCIKKWKNPNFWRVVTGLHHLFKYQTHTLKYLVQAIMIHSNFKMDSYENDIAVIKLQKSVKFNDYIQPICLPDSSFLITKDTSCYITGWGSITEKGQATYMLQEAEVDIIPLYICNRVDWYAGEISWNMMCAGSVGGDIDSCQGDSGGPLTCYFPNKMKYYLLGITSYGVGCGRPRLPGIYVRIQHYKHWVNSRALIFNRTTNINIQCLLLFFTVGTITIQFPQ</sequence>
<evidence type="ECO:0000259" key="7">
    <source>
        <dbReference type="PROSITE" id="PS50240"/>
    </source>
</evidence>
<keyword evidence="3 6" id="KW-0378">Hydrolase</keyword>
<keyword evidence="5" id="KW-1015">Disulfide bond</keyword>
<dbReference type="InterPro" id="IPR033116">
    <property type="entry name" value="TRYPSIN_SER"/>
</dbReference>
<reference evidence="8" key="1">
    <citation type="journal article" date="2023" name="DNA Res.">
        <title>Chromosome-level genome assembly of Phrynocephalus forsythii using third-generation DNA sequencing and Hi-C analysis.</title>
        <authorList>
            <person name="Qi Y."/>
            <person name="Zhao W."/>
            <person name="Zhao Y."/>
            <person name="Niu C."/>
            <person name="Cao S."/>
            <person name="Zhang Y."/>
        </authorList>
    </citation>
    <scope>NUCLEOTIDE SEQUENCE</scope>
    <source>
        <tissue evidence="8">Muscle</tissue>
    </source>
</reference>
<dbReference type="AlphaFoldDB" id="A0A9Q0XKV7"/>
<dbReference type="CDD" id="cd00190">
    <property type="entry name" value="Tryp_SPc"/>
    <property type="match status" value="1"/>
</dbReference>
<keyword evidence="9" id="KW-1185">Reference proteome</keyword>
<evidence type="ECO:0000256" key="1">
    <source>
        <dbReference type="ARBA" id="ARBA00009228"/>
    </source>
</evidence>
<dbReference type="PROSITE" id="PS00135">
    <property type="entry name" value="TRYPSIN_SER"/>
    <property type="match status" value="1"/>
</dbReference>
<keyword evidence="2 6" id="KW-0645">Protease</keyword>
<name>A0A9Q0XKV7_9SAUR</name>
<evidence type="ECO:0000256" key="6">
    <source>
        <dbReference type="RuleBase" id="RU363034"/>
    </source>
</evidence>
<evidence type="ECO:0000256" key="2">
    <source>
        <dbReference type="ARBA" id="ARBA00022670"/>
    </source>
</evidence>
<feature type="non-terminal residue" evidence="8">
    <location>
        <position position="388"/>
    </location>
</feature>
<dbReference type="GO" id="GO:0005576">
    <property type="term" value="C:extracellular region"/>
    <property type="evidence" value="ECO:0007669"/>
    <property type="project" value="UniProtKB-ARBA"/>
</dbReference>
<dbReference type="GO" id="GO:0035821">
    <property type="term" value="P:modulation of process of another organism"/>
    <property type="evidence" value="ECO:0007669"/>
    <property type="project" value="UniProtKB-ARBA"/>
</dbReference>
<dbReference type="PANTHER" id="PTHR24252">
    <property type="entry name" value="ACROSIN-RELATED"/>
    <property type="match status" value="1"/>
</dbReference>
<keyword evidence="4 6" id="KW-0720">Serine protease</keyword>
<dbReference type="FunFam" id="2.40.10.10:FF:000003">
    <property type="entry name" value="Transmembrane serine protease 3"/>
    <property type="match status" value="1"/>
</dbReference>
<dbReference type="PROSITE" id="PS50240">
    <property type="entry name" value="TRYPSIN_DOM"/>
    <property type="match status" value="1"/>
</dbReference>
<dbReference type="PANTHER" id="PTHR24252:SF21">
    <property type="entry name" value="TRANSMEMBRANE SERINE PROTEASE 12"/>
    <property type="match status" value="1"/>
</dbReference>
<proteinExistence type="inferred from homology"/>
<feature type="domain" description="Peptidase S1" evidence="7">
    <location>
        <begin position="120"/>
        <end position="360"/>
    </location>
</feature>
<evidence type="ECO:0000256" key="4">
    <source>
        <dbReference type="ARBA" id="ARBA00022825"/>
    </source>
</evidence>
<dbReference type="PRINTS" id="PR00722">
    <property type="entry name" value="CHYMOTRYPSIN"/>
</dbReference>
<gene>
    <name evidence="8" type="ORF">JRQ81_004046</name>
</gene>
<dbReference type="InterPro" id="IPR001314">
    <property type="entry name" value="Peptidase_S1A"/>
</dbReference>
<dbReference type="SUPFAM" id="SSF50494">
    <property type="entry name" value="Trypsin-like serine proteases"/>
    <property type="match status" value="1"/>
</dbReference>
<dbReference type="InterPro" id="IPR018114">
    <property type="entry name" value="TRYPSIN_HIS"/>
</dbReference>
<dbReference type="PROSITE" id="PS00134">
    <property type="entry name" value="TRYPSIN_HIS"/>
    <property type="match status" value="1"/>
</dbReference>
<dbReference type="Gene3D" id="2.40.10.10">
    <property type="entry name" value="Trypsin-like serine proteases"/>
    <property type="match status" value="3"/>
</dbReference>
<dbReference type="EMBL" id="JAPFRF010000011">
    <property type="protein sequence ID" value="KAJ7317884.1"/>
    <property type="molecule type" value="Genomic_DNA"/>
</dbReference>
<comment type="caution">
    <text evidence="8">The sequence shown here is derived from an EMBL/GenBank/DDBJ whole genome shotgun (WGS) entry which is preliminary data.</text>
</comment>
<dbReference type="InterPro" id="IPR043504">
    <property type="entry name" value="Peptidase_S1_PA_chymotrypsin"/>
</dbReference>
<evidence type="ECO:0000313" key="8">
    <source>
        <dbReference type="EMBL" id="KAJ7317884.1"/>
    </source>
</evidence>
<accession>A0A9Q0XKV7</accession>
<dbReference type="GO" id="GO:0004252">
    <property type="term" value="F:serine-type endopeptidase activity"/>
    <property type="evidence" value="ECO:0007669"/>
    <property type="project" value="InterPro"/>
</dbReference>
<evidence type="ECO:0000256" key="3">
    <source>
        <dbReference type="ARBA" id="ARBA00022801"/>
    </source>
</evidence>